<name>A0ABV7JHQ9_9GAMM</name>
<evidence type="ECO:0008006" key="3">
    <source>
        <dbReference type="Google" id="ProtNLM"/>
    </source>
</evidence>
<comment type="caution">
    <text evidence="1">The sequence shown here is derived from an EMBL/GenBank/DDBJ whole genome shotgun (WGS) entry which is preliminary data.</text>
</comment>
<evidence type="ECO:0000313" key="1">
    <source>
        <dbReference type="EMBL" id="MFC3195773.1"/>
    </source>
</evidence>
<sequence>MNLKEYEEIFVSLSPLNVRFSQLAKILYELGFKRTGFSEGDVFYMLRSDQVEKCQTDTLINVYTFSDGQELFYFKNEDPVIDEVQLGYLLASMPIENLESFIHQVWRLANRLNSQVHYSGSAISATKLTAVIQSYADELTKSVDQPGSFKLHKAISKLYPLP</sequence>
<accession>A0ABV7JHQ9</accession>
<proteinExistence type="predicted"/>
<dbReference type="Proteomes" id="UP001595533">
    <property type="component" value="Unassembled WGS sequence"/>
</dbReference>
<organism evidence="1 2">
    <name type="scientific">Marinicella sediminis</name>
    <dbReference type="NCBI Taxonomy" id="1792834"/>
    <lineage>
        <taxon>Bacteria</taxon>
        <taxon>Pseudomonadati</taxon>
        <taxon>Pseudomonadota</taxon>
        <taxon>Gammaproteobacteria</taxon>
        <taxon>Lysobacterales</taxon>
        <taxon>Marinicellaceae</taxon>
        <taxon>Marinicella</taxon>
    </lineage>
</organism>
<dbReference type="RefSeq" id="WP_077412557.1">
    <property type="nucleotide sequence ID" value="NZ_JBHRTS010000010.1"/>
</dbReference>
<dbReference type="EMBL" id="JBHRTS010000010">
    <property type="protein sequence ID" value="MFC3195773.1"/>
    <property type="molecule type" value="Genomic_DNA"/>
</dbReference>
<reference evidence="2" key="1">
    <citation type="journal article" date="2019" name="Int. J. Syst. Evol. Microbiol.">
        <title>The Global Catalogue of Microorganisms (GCM) 10K type strain sequencing project: providing services to taxonomists for standard genome sequencing and annotation.</title>
        <authorList>
            <consortium name="The Broad Institute Genomics Platform"/>
            <consortium name="The Broad Institute Genome Sequencing Center for Infectious Disease"/>
            <person name="Wu L."/>
            <person name="Ma J."/>
        </authorList>
    </citation>
    <scope>NUCLEOTIDE SEQUENCE [LARGE SCALE GENOMIC DNA]</scope>
    <source>
        <strain evidence="2">KCTC 42953</strain>
    </source>
</reference>
<gene>
    <name evidence="1" type="ORF">ACFODZ_16070</name>
</gene>
<protein>
    <recommendedName>
        <fullName evidence="3">DUF4304 domain-containing protein</fullName>
    </recommendedName>
</protein>
<keyword evidence="2" id="KW-1185">Reference proteome</keyword>
<evidence type="ECO:0000313" key="2">
    <source>
        <dbReference type="Proteomes" id="UP001595533"/>
    </source>
</evidence>